<evidence type="ECO:0000256" key="2">
    <source>
        <dbReference type="SAM" id="SignalP"/>
    </source>
</evidence>
<feature type="compositionally biased region" description="Low complexity" evidence="1">
    <location>
        <begin position="21"/>
        <end position="91"/>
    </location>
</feature>
<keyword evidence="4" id="KW-1185">Reference proteome</keyword>
<accession>A0A9X3ESE4</accession>
<feature type="region of interest" description="Disordered" evidence="1">
    <location>
        <begin position="21"/>
        <end position="92"/>
    </location>
</feature>
<dbReference type="EMBL" id="JAPNKE010000002">
    <property type="protein sequence ID" value="MCY1009080.1"/>
    <property type="molecule type" value="Genomic_DNA"/>
</dbReference>
<evidence type="ECO:0000256" key="1">
    <source>
        <dbReference type="SAM" id="MobiDB-lite"/>
    </source>
</evidence>
<proteinExistence type="predicted"/>
<name>A0A9X3ESE4_9BACT</name>
<comment type="caution">
    <text evidence="3">The sequence shown here is derived from an EMBL/GenBank/DDBJ whole genome shotgun (WGS) entry which is preliminary data.</text>
</comment>
<keyword evidence="2" id="KW-0732">Signal</keyword>
<evidence type="ECO:0008006" key="5">
    <source>
        <dbReference type="Google" id="ProtNLM"/>
    </source>
</evidence>
<dbReference type="AlphaFoldDB" id="A0A9X3ESE4"/>
<dbReference type="RefSeq" id="WP_267771738.1">
    <property type="nucleotide sequence ID" value="NZ_JAPNKE010000002.1"/>
</dbReference>
<feature type="signal peptide" evidence="2">
    <location>
        <begin position="1"/>
        <end position="22"/>
    </location>
</feature>
<feature type="chain" id="PRO_5040853646" description="Lipoprotein" evidence="2">
    <location>
        <begin position="23"/>
        <end position="359"/>
    </location>
</feature>
<evidence type="ECO:0000313" key="4">
    <source>
        <dbReference type="Proteomes" id="UP001150924"/>
    </source>
</evidence>
<reference evidence="3" key="1">
    <citation type="submission" date="2022-11" db="EMBL/GenBank/DDBJ databases">
        <title>Minimal conservation of predation-associated metabolite biosynthetic gene clusters underscores biosynthetic potential of Myxococcota including descriptions for ten novel species: Archangium lansinium sp. nov., Myxococcus landrumus sp. nov., Nannocystis bai.</title>
        <authorList>
            <person name="Ahearne A."/>
            <person name="Stevens C."/>
            <person name="Phillips K."/>
        </authorList>
    </citation>
    <scope>NUCLEOTIDE SEQUENCE</scope>
    <source>
        <strain evidence="3">Na p29</strain>
    </source>
</reference>
<sequence>MAPPRIVLAAASLVLACNDAGPADTSASSTTGDATTTTSVGTTSTTITTTGPVTTGAPLTTGDSDGGTSTTTTGDLTTSSSTTDDTTTGGLARCPQVAAPAQLAIVADDQIHETSGLVASRSQPGVFWLHNDSGDGARFFAVDEGGARLGTFEVEDALAIDWEDMSSGPGPTAGEWLYFGDIGDNPEVRPWITVYRVPEPDAAAAGGATVTVEGVEAIELVYPDEPHNAETLMIDPQTGDLVIVAKGDPTRIFRLPGPVAAGGPYTLEEVAPIQFPAIVATGGDISPAGDFIAVRTYFQAFLWLRPPGASVADAFAGEPCTIPLALEAQGETLAVAPDASGYYTMSEGDAVPLWWYYFE</sequence>
<protein>
    <recommendedName>
        <fullName evidence="5">Lipoprotein</fullName>
    </recommendedName>
</protein>
<dbReference type="PROSITE" id="PS51257">
    <property type="entry name" value="PROKAR_LIPOPROTEIN"/>
    <property type="match status" value="1"/>
</dbReference>
<gene>
    <name evidence="3" type="ORF">OV079_26665</name>
</gene>
<dbReference type="Proteomes" id="UP001150924">
    <property type="component" value="Unassembled WGS sequence"/>
</dbReference>
<evidence type="ECO:0000313" key="3">
    <source>
        <dbReference type="EMBL" id="MCY1009080.1"/>
    </source>
</evidence>
<organism evidence="3 4">
    <name type="scientific">Nannocystis pusilla</name>
    <dbReference type="NCBI Taxonomy" id="889268"/>
    <lineage>
        <taxon>Bacteria</taxon>
        <taxon>Pseudomonadati</taxon>
        <taxon>Myxococcota</taxon>
        <taxon>Polyangia</taxon>
        <taxon>Nannocystales</taxon>
        <taxon>Nannocystaceae</taxon>
        <taxon>Nannocystis</taxon>
    </lineage>
</organism>